<proteinExistence type="predicted"/>
<name>A0A3B1E6C8_9ZZZZ</name>
<gene>
    <name evidence="1" type="ORF">MNB_ARC-1_860</name>
</gene>
<dbReference type="EMBL" id="UOYO01000002">
    <property type="protein sequence ID" value="VAY86201.1"/>
    <property type="molecule type" value="Genomic_DNA"/>
</dbReference>
<dbReference type="AlphaFoldDB" id="A0A3B1E6C8"/>
<evidence type="ECO:0008006" key="2">
    <source>
        <dbReference type="Google" id="ProtNLM"/>
    </source>
</evidence>
<accession>A0A3B1E6C8</accession>
<reference evidence="1" key="1">
    <citation type="submission" date="2018-10" db="EMBL/GenBank/DDBJ databases">
        <authorList>
            <person name="Aoki K."/>
        </authorList>
    </citation>
    <scope>NUCLEOTIDE SEQUENCE</scope>
</reference>
<protein>
    <recommendedName>
        <fullName evidence="2">HlyD family secretion protein</fullName>
    </recommendedName>
</protein>
<organism evidence="1">
    <name type="scientific">hydrothermal vent metagenome</name>
    <dbReference type="NCBI Taxonomy" id="652676"/>
    <lineage>
        <taxon>unclassified sequences</taxon>
        <taxon>metagenomes</taxon>
        <taxon>ecological metagenomes</taxon>
    </lineage>
</organism>
<evidence type="ECO:0000313" key="1">
    <source>
        <dbReference type="EMBL" id="VAY86201.1"/>
    </source>
</evidence>
<sequence length="235" mass="27420">MRIIYYIFILTIFVDANEYFAKLQPIETYNIKASTSGKVVFVNEKIKGLSANNSIILKLDSKVDNIDLKQTIKKLNVLSQIIKIERNILNKFKSIRSKSQFDKDNQKIKIFNLENKRSDLIIKKAILEDKINKKKFKEFNKYISNINVKVGDYVNPGAFLYTANNISKSKLEIYIPIEKANLYKQKTIYIDDKKTKYTISKLYKISDTKNLSSYKCEIIVDAPKQFSKLVKIEFK</sequence>